<evidence type="ECO:0000313" key="3">
    <source>
        <dbReference type="Proteomes" id="UP000828875"/>
    </source>
</evidence>
<sequence length="37" mass="4023">MMKFLDILFVVMIGLAGLFVVTAGLAIILVAIKEIMK</sequence>
<evidence type="ECO:0000313" key="2">
    <source>
        <dbReference type="EMBL" id="QXV80731.1"/>
    </source>
</evidence>
<protein>
    <submittedName>
        <fullName evidence="2">Uncharacterized protein</fullName>
    </submittedName>
</protein>
<organism evidence="2 3">
    <name type="scientific">Escherichia phage JakobBernoulli</name>
    <dbReference type="NCBI Taxonomy" id="2851971"/>
    <lineage>
        <taxon>Viruses</taxon>
        <taxon>Duplodnaviria</taxon>
        <taxon>Heunggongvirae</taxon>
        <taxon>Uroviricota</taxon>
        <taxon>Caudoviricetes</taxon>
        <taxon>Drexlerviridae</taxon>
        <taxon>Tempevirinae</taxon>
        <taxon>Hanrivervirus</taxon>
        <taxon>Hanrivervirus jacobbernoulli</taxon>
    </lineage>
</organism>
<dbReference type="EMBL" id="MZ501079">
    <property type="protein sequence ID" value="QXV80731.1"/>
    <property type="molecule type" value="Genomic_DNA"/>
</dbReference>
<keyword evidence="1" id="KW-0472">Membrane</keyword>
<keyword evidence="1" id="KW-0812">Transmembrane</keyword>
<reference evidence="3" key="1">
    <citation type="journal article" date="2021" name="PLoS Biol.">
        <title>Systematic exploration of Escherichia coli phage-host interactions with the BASEL phage collection.</title>
        <authorList>
            <person name="Maffei E."/>
            <person name="Shaidullina A."/>
            <person name="Burkolter M."/>
            <person name="Heyer Y."/>
            <person name="Estermann F."/>
            <person name="Druelle V."/>
            <person name="Sauer P."/>
            <person name="Willi L."/>
            <person name="Michaelis S."/>
            <person name="Hilbi H."/>
            <person name="Thaler D.S."/>
            <person name="Harms A."/>
        </authorList>
    </citation>
    <scope>NUCLEOTIDE SEQUENCE [LARGE SCALE GENOMIC DNA]</scope>
    <source>
        <strain evidence="3">Bas07</strain>
    </source>
</reference>
<feature type="transmembrane region" description="Helical" evidence="1">
    <location>
        <begin position="7"/>
        <end position="32"/>
    </location>
</feature>
<accession>A0AAE7VU67</accession>
<keyword evidence="1" id="KW-1133">Transmembrane helix</keyword>
<name>A0AAE7VU67_9CAUD</name>
<evidence type="ECO:0000256" key="1">
    <source>
        <dbReference type="SAM" id="Phobius"/>
    </source>
</evidence>
<dbReference type="Proteomes" id="UP000828875">
    <property type="component" value="Segment"/>
</dbReference>
<proteinExistence type="predicted"/>
<gene>
    <name evidence="2" type="ORF">bas07_0056</name>
</gene>
<keyword evidence="3" id="KW-1185">Reference proteome</keyword>